<dbReference type="PROSITE" id="PS50088">
    <property type="entry name" value="ANK_REPEAT"/>
    <property type="match status" value="4"/>
</dbReference>
<keyword evidence="5" id="KW-1185">Reference proteome</keyword>
<organism evidence="4 5">
    <name type="scientific">Roseofilum reptotaenium AO1-A</name>
    <dbReference type="NCBI Taxonomy" id="1925591"/>
    <lineage>
        <taxon>Bacteria</taxon>
        <taxon>Bacillati</taxon>
        <taxon>Cyanobacteriota</taxon>
        <taxon>Cyanophyceae</taxon>
        <taxon>Desertifilales</taxon>
        <taxon>Desertifilaceae</taxon>
        <taxon>Roseofilum</taxon>
    </lineage>
</organism>
<dbReference type="PANTHER" id="PTHR24171:SF9">
    <property type="entry name" value="ANKYRIN REPEAT DOMAIN-CONTAINING PROTEIN 39"/>
    <property type="match status" value="1"/>
</dbReference>
<reference evidence="4" key="1">
    <citation type="submission" date="2016-10" db="EMBL/GenBank/DDBJ databases">
        <title>CRISPR-Cas defence system in Roseofilum reptotaenium: evidence of a bacteriophage-cyanobacterium arms race in the coral black band disease.</title>
        <authorList>
            <person name="Buerger P."/>
            <person name="Wood-Charlson E.M."/>
            <person name="Weynberg K.D."/>
            <person name="Willis B."/>
            <person name="Van Oppen M.J."/>
        </authorList>
    </citation>
    <scope>NUCLEOTIDE SEQUENCE [LARGE SCALE GENOMIC DNA]</scope>
    <source>
        <strain evidence="4">AO1-A</strain>
    </source>
</reference>
<feature type="repeat" description="ANK" evidence="3">
    <location>
        <begin position="223"/>
        <end position="255"/>
    </location>
</feature>
<keyword evidence="2 3" id="KW-0040">ANK repeat</keyword>
<dbReference type="PANTHER" id="PTHR24171">
    <property type="entry name" value="ANKYRIN REPEAT DOMAIN-CONTAINING PROTEIN 39-RELATED"/>
    <property type="match status" value="1"/>
</dbReference>
<protein>
    <submittedName>
        <fullName evidence="4">Uncharacterized protein</fullName>
    </submittedName>
</protein>
<accession>A0A1L9QKR8</accession>
<evidence type="ECO:0000313" key="5">
    <source>
        <dbReference type="Proteomes" id="UP000183940"/>
    </source>
</evidence>
<dbReference type="STRING" id="1925591.BI308_22805"/>
<evidence type="ECO:0000256" key="1">
    <source>
        <dbReference type="ARBA" id="ARBA00022737"/>
    </source>
</evidence>
<dbReference type="Proteomes" id="UP000183940">
    <property type="component" value="Unassembled WGS sequence"/>
</dbReference>
<feature type="repeat" description="ANK" evidence="3">
    <location>
        <begin position="57"/>
        <end position="89"/>
    </location>
</feature>
<name>A0A1L9QKR8_9CYAN</name>
<evidence type="ECO:0000256" key="2">
    <source>
        <dbReference type="ARBA" id="ARBA00023043"/>
    </source>
</evidence>
<sequence length="376" mass="41474">MNQHIGRGGIVDWNSLRKSLSETQRYEKIHYLAEEGNSTLVKTYLQCKGDPNVVGANGVTPLYLAAREGHFEVVRLLVENGAEVNQKVLSGSRESSAIFTAIYYKRDRIVEFLLKNGVEPDIYLAAALGDLETLKHLLADEDNINSPNTNLDKPSLGGASLLHLASCRDSLPVTEFLLEKGADIHIRDTYGDTPLHDAARRNALAVARLLIDRGAKLDAEPEKEDTPLHRACRYGHVEMIELLLDNGAERNALGWNHKTPINEAIQGNYPEAVKVLIDRGVYLGGIRYYTFYGNDNTEHSSKRPLTLARELGDREEIIELLIANGAKEFGDDILSANPSLALLVGGVIVLLAHLSMHYLSAFLCDITATPCIPPPY</sequence>
<dbReference type="EMBL" id="MLAW01000059">
    <property type="protein sequence ID" value="OJJ17392.1"/>
    <property type="molecule type" value="Genomic_DNA"/>
</dbReference>
<comment type="caution">
    <text evidence="4">The sequence shown here is derived from an EMBL/GenBank/DDBJ whole genome shotgun (WGS) entry which is preliminary data.</text>
</comment>
<dbReference type="PRINTS" id="PR01415">
    <property type="entry name" value="ANKYRIN"/>
</dbReference>
<dbReference type="InterPro" id="IPR036770">
    <property type="entry name" value="Ankyrin_rpt-contain_sf"/>
</dbReference>
<evidence type="ECO:0000313" key="4">
    <source>
        <dbReference type="EMBL" id="OJJ17392.1"/>
    </source>
</evidence>
<proteinExistence type="predicted"/>
<dbReference type="SUPFAM" id="SSF48403">
    <property type="entry name" value="Ankyrin repeat"/>
    <property type="match status" value="1"/>
</dbReference>
<dbReference type="Pfam" id="PF12796">
    <property type="entry name" value="Ank_2"/>
    <property type="match status" value="3"/>
</dbReference>
<gene>
    <name evidence="4" type="ORF">BI308_22805</name>
</gene>
<feature type="repeat" description="ANK" evidence="3">
    <location>
        <begin position="190"/>
        <end position="222"/>
    </location>
</feature>
<keyword evidence="1" id="KW-0677">Repeat</keyword>
<dbReference type="InterPro" id="IPR002110">
    <property type="entry name" value="Ankyrin_rpt"/>
</dbReference>
<dbReference type="PROSITE" id="PS50297">
    <property type="entry name" value="ANK_REP_REGION"/>
    <property type="match status" value="4"/>
</dbReference>
<dbReference type="SMART" id="SM00248">
    <property type="entry name" value="ANK"/>
    <property type="match status" value="8"/>
</dbReference>
<evidence type="ECO:0000256" key="3">
    <source>
        <dbReference type="PROSITE-ProRule" id="PRU00023"/>
    </source>
</evidence>
<dbReference type="Gene3D" id="1.25.40.20">
    <property type="entry name" value="Ankyrin repeat-containing domain"/>
    <property type="match status" value="2"/>
</dbReference>
<feature type="repeat" description="ANK" evidence="3">
    <location>
        <begin position="157"/>
        <end position="189"/>
    </location>
</feature>
<dbReference type="AlphaFoldDB" id="A0A1L9QKR8"/>